<proteinExistence type="predicted"/>
<evidence type="ECO:0000313" key="1">
    <source>
        <dbReference type="EMBL" id="NMC62395.1"/>
    </source>
</evidence>
<gene>
    <name evidence="1" type="ORF">GYA55_04435</name>
</gene>
<evidence type="ECO:0000313" key="2">
    <source>
        <dbReference type="Proteomes" id="UP000524246"/>
    </source>
</evidence>
<dbReference type="AlphaFoldDB" id="A0A7X9IJ99"/>
<comment type="caution">
    <text evidence="1">The sequence shown here is derived from an EMBL/GenBank/DDBJ whole genome shotgun (WGS) entry which is preliminary data.</text>
</comment>
<dbReference type="Proteomes" id="UP000524246">
    <property type="component" value="Unassembled WGS sequence"/>
</dbReference>
<accession>A0A7X9IJ99</accession>
<dbReference type="EMBL" id="JAAZON010000185">
    <property type="protein sequence ID" value="NMC62395.1"/>
    <property type="molecule type" value="Genomic_DNA"/>
</dbReference>
<sequence length="267" mass="31241">MVKRVHKARAGGEVEFEIYCEYRVIFERYLAWRKEFFSDGNDNRMFPLKTPKCDTVKLHPNFERVKERCDLVGVPYFGPRELRKTRVNWLIRRTQNTKLVAEMAQNTETTLLASYERPHHQRAVLEITKFNIELQLPQKAPGPGLCAKTTTDSPTSIDYSGLEPNCVNPAGCLFCSYHRDIESFDHVWSLKTYQRYQIELLTTHRANAYLSGSNPVELTIKRIGAKIKALEHSGAQVRQWIEESEERVNEGYYHPQWDMFIRILEIK</sequence>
<protein>
    <submittedName>
        <fullName evidence="1">Uncharacterized protein</fullName>
    </submittedName>
</protein>
<name>A0A7X9IJ99_9DELT</name>
<reference evidence="1 2" key="1">
    <citation type="journal article" date="2020" name="Biotechnol. Biofuels">
        <title>New insights from the biogas microbiome by comprehensive genome-resolved metagenomics of nearly 1600 species originating from multiple anaerobic digesters.</title>
        <authorList>
            <person name="Campanaro S."/>
            <person name="Treu L."/>
            <person name="Rodriguez-R L.M."/>
            <person name="Kovalovszki A."/>
            <person name="Ziels R.M."/>
            <person name="Maus I."/>
            <person name="Zhu X."/>
            <person name="Kougias P.G."/>
            <person name="Basile A."/>
            <person name="Luo G."/>
            <person name="Schluter A."/>
            <person name="Konstantinidis K.T."/>
            <person name="Angelidaki I."/>
        </authorList>
    </citation>
    <scope>NUCLEOTIDE SEQUENCE [LARGE SCALE GENOMIC DNA]</scope>
    <source>
        <strain evidence="1">AS27yjCOA_65</strain>
    </source>
</reference>
<organism evidence="1 2">
    <name type="scientific">SAR324 cluster bacterium</name>
    <dbReference type="NCBI Taxonomy" id="2024889"/>
    <lineage>
        <taxon>Bacteria</taxon>
        <taxon>Deltaproteobacteria</taxon>
        <taxon>SAR324 cluster</taxon>
    </lineage>
</organism>